<name>A0A843VJE9_COLES</name>
<protein>
    <submittedName>
        <fullName evidence="2">Uncharacterized protein</fullName>
    </submittedName>
</protein>
<feature type="region of interest" description="Disordered" evidence="1">
    <location>
        <begin position="1"/>
        <end position="30"/>
    </location>
</feature>
<dbReference type="Proteomes" id="UP000652761">
    <property type="component" value="Unassembled WGS sequence"/>
</dbReference>
<evidence type="ECO:0000256" key="1">
    <source>
        <dbReference type="SAM" id="MobiDB-lite"/>
    </source>
</evidence>
<comment type="caution">
    <text evidence="2">The sequence shown here is derived from an EMBL/GenBank/DDBJ whole genome shotgun (WGS) entry which is preliminary data.</text>
</comment>
<evidence type="ECO:0000313" key="3">
    <source>
        <dbReference type="Proteomes" id="UP000652761"/>
    </source>
</evidence>
<gene>
    <name evidence="2" type="ORF">Taro_026396</name>
</gene>
<keyword evidence="3" id="KW-1185">Reference proteome</keyword>
<accession>A0A843VJE9</accession>
<sequence length="73" mass="8114">MLRPVMFDAFRPSTAGRRQRPAAGAASSPCEQAGLTTIRLSLKNNHSQQYLNFMPDMRGRDGEHKKTLGMPVI</sequence>
<feature type="compositionally biased region" description="Basic and acidic residues" evidence="1">
    <location>
        <begin position="57"/>
        <end position="66"/>
    </location>
</feature>
<proteinExistence type="predicted"/>
<dbReference type="EMBL" id="NMUH01001593">
    <property type="protein sequence ID" value="MQL93750.1"/>
    <property type="molecule type" value="Genomic_DNA"/>
</dbReference>
<organism evidence="2 3">
    <name type="scientific">Colocasia esculenta</name>
    <name type="common">Wild taro</name>
    <name type="synonym">Arum esculentum</name>
    <dbReference type="NCBI Taxonomy" id="4460"/>
    <lineage>
        <taxon>Eukaryota</taxon>
        <taxon>Viridiplantae</taxon>
        <taxon>Streptophyta</taxon>
        <taxon>Embryophyta</taxon>
        <taxon>Tracheophyta</taxon>
        <taxon>Spermatophyta</taxon>
        <taxon>Magnoliopsida</taxon>
        <taxon>Liliopsida</taxon>
        <taxon>Araceae</taxon>
        <taxon>Aroideae</taxon>
        <taxon>Colocasieae</taxon>
        <taxon>Colocasia</taxon>
    </lineage>
</organism>
<dbReference type="AlphaFoldDB" id="A0A843VJE9"/>
<reference evidence="2" key="1">
    <citation type="submission" date="2017-07" db="EMBL/GenBank/DDBJ databases">
        <title>Taro Niue Genome Assembly and Annotation.</title>
        <authorList>
            <person name="Atibalentja N."/>
            <person name="Keating K."/>
            <person name="Fields C.J."/>
        </authorList>
    </citation>
    <scope>NUCLEOTIDE SEQUENCE</scope>
    <source>
        <strain evidence="2">Niue_2</strain>
        <tissue evidence="2">Leaf</tissue>
    </source>
</reference>
<feature type="region of interest" description="Disordered" evidence="1">
    <location>
        <begin position="53"/>
        <end position="73"/>
    </location>
</feature>
<evidence type="ECO:0000313" key="2">
    <source>
        <dbReference type="EMBL" id="MQL93750.1"/>
    </source>
</evidence>